<keyword evidence="5" id="KW-0442">Lipid degradation</keyword>
<dbReference type="GO" id="GO:0004630">
    <property type="term" value="F:phospholipase D activity"/>
    <property type="evidence" value="ECO:0007669"/>
    <property type="project" value="UniProtKB-EC"/>
</dbReference>
<dbReference type="CDD" id="cd09104">
    <property type="entry name" value="PLDc_vPLD1_2_like_1"/>
    <property type="match status" value="1"/>
</dbReference>
<dbReference type="InterPro" id="IPR001736">
    <property type="entry name" value="PLipase_D/transphosphatidylase"/>
</dbReference>
<evidence type="ECO:0000256" key="8">
    <source>
        <dbReference type="SAM" id="SignalP"/>
    </source>
</evidence>
<gene>
    <name evidence="10" type="ORF">PHYSODRAFT_478700</name>
</gene>
<dbReference type="SMR" id="G4YYR1"/>
<organism evidence="10 11">
    <name type="scientific">Phytophthora sojae (strain P6497)</name>
    <name type="common">Soybean stem and root rot agent</name>
    <name type="synonym">Phytophthora megasperma f. sp. glycines</name>
    <dbReference type="NCBI Taxonomy" id="1094619"/>
    <lineage>
        <taxon>Eukaryota</taxon>
        <taxon>Sar</taxon>
        <taxon>Stramenopiles</taxon>
        <taxon>Oomycota</taxon>
        <taxon>Peronosporomycetes</taxon>
        <taxon>Peronosporales</taxon>
        <taxon>Peronosporaceae</taxon>
        <taxon>Phytophthora</taxon>
    </lineage>
</organism>
<dbReference type="GO" id="GO:0009395">
    <property type="term" value="P:phospholipid catabolic process"/>
    <property type="evidence" value="ECO:0007669"/>
    <property type="project" value="TreeGrafter"/>
</dbReference>
<dbReference type="STRING" id="1094619.G4YYR1"/>
<dbReference type="AlphaFoldDB" id="G4YYR1"/>
<dbReference type="PANTHER" id="PTHR18896">
    <property type="entry name" value="PHOSPHOLIPASE D"/>
    <property type="match status" value="1"/>
</dbReference>
<proteinExistence type="predicted"/>
<keyword evidence="8" id="KW-0732">Signal</keyword>
<dbReference type="Pfam" id="PF13091">
    <property type="entry name" value="PLDc_2"/>
    <property type="match status" value="1"/>
</dbReference>
<feature type="chain" id="PRO_5003472001" description="phospholipase D" evidence="8">
    <location>
        <begin position="23"/>
        <end position="575"/>
    </location>
</feature>
<dbReference type="InterPro" id="IPR025202">
    <property type="entry name" value="PLD-like_dom"/>
</dbReference>
<accession>G4YYR1</accession>
<feature type="signal peptide" evidence="8">
    <location>
        <begin position="1"/>
        <end position="22"/>
    </location>
</feature>
<evidence type="ECO:0000256" key="6">
    <source>
        <dbReference type="ARBA" id="ARBA00023098"/>
    </source>
</evidence>
<dbReference type="PANTHER" id="PTHR18896:SF76">
    <property type="entry name" value="PHOSPHOLIPASE"/>
    <property type="match status" value="1"/>
</dbReference>
<feature type="compositionally biased region" description="Low complexity" evidence="7">
    <location>
        <begin position="37"/>
        <end position="47"/>
    </location>
</feature>
<dbReference type="GeneID" id="20655038"/>
<keyword evidence="11" id="KW-1185">Reference proteome</keyword>
<dbReference type="SMART" id="SM00155">
    <property type="entry name" value="PLDc"/>
    <property type="match status" value="2"/>
</dbReference>
<dbReference type="Proteomes" id="UP000002640">
    <property type="component" value="Unassembled WGS sequence"/>
</dbReference>
<evidence type="ECO:0000256" key="2">
    <source>
        <dbReference type="ARBA" id="ARBA00012027"/>
    </source>
</evidence>
<reference evidence="10 11" key="1">
    <citation type="journal article" date="2006" name="Science">
        <title>Phytophthora genome sequences uncover evolutionary origins and mechanisms of pathogenesis.</title>
        <authorList>
            <person name="Tyler B.M."/>
            <person name="Tripathy S."/>
            <person name="Zhang X."/>
            <person name="Dehal P."/>
            <person name="Jiang R.H."/>
            <person name="Aerts A."/>
            <person name="Arredondo F.D."/>
            <person name="Baxter L."/>
            <person name="Bensasson D."/>
            <person name="Beynon J.L."/>
            <person name="Chapman J."/>
            <person name="Damasceno C.M."/>
            <person name="Dorrance A.E."/>
            <person name="Dou D."/>
            <person name="Dickerman A.W."/>
            <person name="Dubchak I.L."/>
            <person name="Garbelotto M."/>
            <person name="Gijzen M."/>
            <person name="Gordon S.G."/>
            <person name="Govers F."/>
            <person name="Grunwald N.J."/>
            <person name="Huang W."/>
            <person name="Ivors K.L."/>
            <person name="Jones R.W."/>
            <person name="Kamoun S."/>
            <person name="Krampis K."/>
            <person name="Lamour K.H."/>
            <person name="Lee M.K."/>
            <person name="McDonald W.H."/>
            <person name="Medina M."/>
            <person name="Meijer H.J."/>
            <person name="Nordberg E.K."/>
            <person name="Maclean D.J."/>
            <person name="Ospina-Giraldo M.D."/>
            <person name="Morris P.F."/>
            <person name="Phuntumart V."/>
            <person name="Putnam N.H."/>
            <person name="Rash S."/>
            <person name="Rose J.K."/>
            <person name="Sakihama Y."/>
            <person name="Salamov A.A."/>
            <person name="Savidor A."/>
            <person name="Scheuring C.F."/>
            <person name="Smith B.M."/>
            <person name="Sobral B.W."/>
            <person name="Terry A."/>
            <person name="Torto-Alalibo T.A."/>
            <person name="Win J."/>
            <person name="Xu Z."/>
            <person name="Zhang H."/>
            <person name="Grigoriev I.V."/>
            <person name="Rokhsar D.S."/>
            <person name="Boore J.L."/>
        </authorList>
    </citation>
    <scope>NUCLEOTIDE SEQUENCE [LARGE SCALE GENOMIC DNA]</scope>
    <source>
        <strain evidence="10 11">P6497</strain>
    </source>
</reference>
<keyword evidence="4" id="KW-0378">Hydrolase</keyword>
<evidence type="ECO:0000313" key="11">
    <source>
        <dbReference type="Proteomes" id="UP000002640"/>
    </source>
</evidence>
<keyword evidence="6" id="KW-0443">Lipid metabolism</keyword>
<comment type="catalytic activity">
    <reaction evidence="1">
        <text>a 1,2-diacyl-sn-glycero-3-phosphocholine + H2O = a 1,2-diacyl-sn-glycero-3-phosphate + choline + H(+)</text>
        <dbReference type="Rhea" id="RHEA:14445"/>
        <dbReference type="ChEBI" id="CHEBI:15354"/>
        <dbReference type="ChEBI" id="CHEBI:15377"/>
        <dbReference type="ChEBI" id="CHEBI:15378"/>
        <dbReference type="ChEBI" id="CHEBI:57643"/>
        <dbReference type="ChEBI" id="CHEBI:58608"/>
        <dbReference type="EC" id="3.1.4.4"/>
    </reaction>
</comment>
<feature type="domain" description="PLD phosphodiesterase" evidence="9">
    <location>
        <begin position="445"/>
        <end position="472"/>
    </location>
</feature>
<evidence type="ECO:0000256" key="1">
    <source>
        <dbReference type="ARBA" id="ARBA00000798"/>
    </source>
</evidence>
<dbReference type="KEGG" id="psoj:PHYSODRAFT_478700"/>
<evidence type="ECO:0000259" key="9">
    <source>
        <dbReference type="PROSITE" id="PS50035"/>
    </source>
</evidence>
<evidence type="ECO:0000256" key="7">
    <source>
        <dbReference type="SAM" id="MobiDB-lite"/>
    </source>
</evidence>
<feature type="region of interest" description="Disordered" evidence="7">
    <location>
        <begin position="31"/>
        <end position="62"/>
    </location>
</feature>
<evidence type="ECO:0000313" key="10">
    <source>
        <dbReference type="EMBL" id="EGZ25739.1"/>
    </source>
</evidence>
<dbReference type="EC" id="3.1.4.4" evidence="2"/>
<dbReference type="OMA" id="TTGVHEM"/>
<dbReference type="PROSITE" id="PS50035">
    <property type="entry name" value="PLD"/>
    <property type="match status" value="1"/>
</dbReference>
<sequence>MRLGSRWLALLVASTLVAPSSAFSFSSLFGNDDEDSSSSSTPKPTTSRNDSAVDRPNVPVRQPLLKPTDWFLTEEEITDSRGGVPRDGLAVYTTGNKVTSLTVANEFFDATYDDFLATKEGDRVLLSAWGVSLVPLKPDIDPTGKTTGVHEMVAGVVGRGASFHIMGWSNILHRRINIEARDDINRIPASTVNGAEALYIFDDRVRTMTSSHHQKTLIFAANSSSDKKDQPVAYVGGLDFTKDRWDTIYHNNSAIRDAAGITIERKGWLDAHVRVHGPAAKDVANNFLARWNSAYLPCQGLDDDLLDFTNPTYKSLPPLDYVSSNTTSNIGKQSIQIVRTFSCKYEHYKEFAPKGENSLFKARLKAIKNAKNYIYIEDQYFVLVPELRDALLEVLPKIQRLIVVVNELELEYQVTGYGRYLYDMVSPLLKANPNKFTIYIPKKKLNLYIHSKIVIIDDVYLSVGSANWNRRGMTSDSEINANIVDADTVESPDGVTVNRIARDFRIRKFQEMTGRSYDELDAMTLSKAFNAFEAAASDASTILQHLTLSYHFYYATFIDLIRQKVDPQDTCSFIK</sequence>
<dbReference type="EMBL" id="JH159152">
    <property type="protein sequence ID" value="EGZ25739.1"/>
    <property type="molecule type" value="Genomic_DNA"/>
</dbReference>
<keyword evidence="3" id="KW-0677">Repeat</keyword>
<dbReference type="GO" id="GO:0005886">
    <property type="term" value="C:plasma membrane"/>
    <property type="evidence" value="ECO:0007669"/>
    <property type="project" value="TreeGrafter"/>
</dbReference>
<dbReference type="SUPFAM" id="SSF56024">
    <property type="entry name" value="Phospholipase D/nuclease"/>
    <property type="match status" value="2"/>
</dbReference>
<dbReference type="InterPro" id="IPR015679">
    <property type="entry name" value="PLipase_D_fam"/>
</dbReference>
<evidence type="ECO:0000256" key="4">
    <source>
        <dbReference type="ARBA" id="ARBA00022801"/>
    </source>
</evidence>
<dbReference type="InParanoid" id="G4YYR1"/>
<evidence type="ECO:0000256" key="3">
    <source>
        <dbReference type="ARBA" id="ARBA00022737"/>
    </source>
</evidence>
<dbReference type="RefSeq" id="XP_009521027.1">
    <property type="nucleotide sequence ID" value="XM_009522732.1"/>
</dbReference>
<dbReference type="Gene3D" id="3.30.870.10">
    <property type="entry name" value="Endonuclease Chain A"/>
    <property type="match status" value="2"/>
</dbReference>
<name>G4YYR1_PHYSP</name>
<dbReference type="CDD" id="cd09105">
    <property type="entry name" value="PLDc_vPLD1_2_like_2"/>
    <property type="match status" value="1"/>
</dbReference>
<evidence type="ECO:0000256" key="5">
    <source>
        <dbReference type="ARBA" id="ARBA00022963"/>
    </source>
</evidence>
<protein>
    <recommendedName>
        <fullName evidence="2">phospholipase D</fullName>
        <ecNumber evidence="2">3.1.4.4</ecNumber>
    </recommendedName>
</protein>